<sequence length="110" mass="11730">MGDTMVDGTYRATLDTPLGRKTGTLTVACSGDGRVSGTLAALGKRYPLVCGAPRREGPSTVVPLSGRLSMLLQTVPFTCDARFDGNRVTGTVRTPYGDVRIEGERVRARQ</sequence>
<gene>
    <name evidence="1" type="ORF">QVN40_02080</name>
</gene>
<organism evidence="1 2">
    <name type="scientific">Collinsella ihumii</name>
    <dbReference type="NCBI Taxonomy" id="1720204"/>
    <lineage>
        <taxon>Bacteria</taxon>
        <taxon>Bacillati</taxon>
        <taxon>Actinomycetota</taxon>
        <taxon>Coriobacteriia</taxon>
        <taxon>Coriobacteriales</taxon>
        <taxon>Coriobacteriaceae</taxon>
        <taxon>Collinsella</taxon>
    </lineage>
</organism>
<dbReference type="Proteomes" id="UP001168505">
    <property type="component" value="Unassembled WGS sequence"/>
</dbReference>
<comment type="caution">
    <text evidence="1">The sequence shown here is derived from an EMBL/GenBank/DDBJ whole genome shotgun (WGS) entry which is preliminary data.</text>
</comment>
<reference evidence="1" key="2">
    <citation type="submission" date="2023-08" db="EMBL/GenBank/DDBJ databases">
        <title>Identification and characterization of horizontal gene transfer across gut microbiota members of farm animals based on homology search.</title>
        <authorList>
            <person name="Schwarzerova J."/>
            <person name="Nykrynova M."/>
            <person name="Jureckova K."/>
            <person name="Cejkova D."/>
            <person name="Rychlik I."/>
        </authorList>
    </citation>
    <scope>NUCLEOTIDE SEQUENCE</scope>
    <source>
        <strain evidence="1">15_COKtk</strain>
    </source>
</reference>
<accession>A0AAW7JLX7</accession>
<evidence type="ECO:0000313" key="1">
    <source>
        <dbReference type="EMBL" id="MDN0068489.1"/>
    </source>
</evidence>
<dbReference type="AlphaFoldDB" id="A0AAW7JLX7"/>
<proteinExistence type="predicted"/>
<evidence type="ECO:0008006" key="3">
    <source>
        <dbReference type="Google" id="ProtNLM"/>
    </source>
</evidence>
<dbReference type="RefSeq" id="WP_204570222.1">
    <property type="nucleotide sequence ID" value="NZ_JAUEIR010000001.1"/>
</dbReference>
<dbReference type="EMBL" id="JAUEIR010000001">
    <property type="protein sequence ID" value="MDN0068489.1"/>
    <property type="molecule type" value="Genomic_DNA"/>
</dbReference>
<evidence type="ECO:0000313" key="2">
    <source>
        <dbReference type="Proteomes" id="UP001168505"/>
    </source>
</evidence>
<protein>
    <recommendedName>
        <fullName evidence="3">DUF2993 domain-containing protein</fullName>
    </recommendedName>
</protein>
<reference evidence="1" key="1">
    <citation type="submission" date="2023-06" db="EMBL/GenBank/DDBJ databases">
        <authorList>
            <person name="Zeman M."/>
            <person name="Kubasova T."/>
            <person name="Jahodarova E."/>
            <person name="Nykrynova M."/>
            <person name="Rychlik I."/>
        </authorList>
    </citation>
    <scope>NUCLEOTIDE SEQUENCE</scope>
    <source>
        <strain evidence="1">15_COKtk</strain>
    </source>
</reference>
<name>A0AAW7JLX7_9ACTN</name>